<dbReference type="Gene3D" id="3.10.20.90">
    <property type="entry name" value="Phosphatidylinositol 3-kinase Catalytic Subunit, Chain A, domain 1"/>
    <property type="match status" value="1"/>
</dbReference>
<reference evidence="9" key="2">
    <citation type="submission" date="2015-01" db="EMBL/GenBank/DDBJ databases">
        <title>Evolutionary Origins and Diversification of the Mycorrhizal Mutualists.</title>
        <authorList>
            <consortium name="DOE Joint Genome Institute"/>
            <consortium name="Mycorrhizal Genomics Consortium"/>
            <person name="Kohler A."/>
            <person name="Kuo A."/>
            <person name="Nagy L.G."/>
            <person name="Floudas D."/>
            <person name="Copeland A."/>
            <person name="Barry K.W."/>
            <person name="Cichocki N."/>
            <person name="Veneault-Fourrey C."/>
            <person name="LaButti K."/>
            <person name="Lindquist E.A."/>
            <person name="Lipzen A."/>
            <person name="Lundell T."/>
            <person name="Morin E."/>
            <person name="Murat C."/>
            <person name="Riley R."/>
            <person name="Ohm R."/>
            <person name="Sun H."/>
            <person name="Tunlid A."/>
            <person name="Henrissat B."/>
            <person name="Grigoriev I.V."/>
            <person name="Hibbett D.S."/>
            <person name="Martin F."/>
        </authorList>
    </citation>
    <scope>NUCLEOTIDE SEQUENCE [LARGE SCALE GENOMIC DNA]</scope>
    <source>
        <strain evidence="9">Ve08.2h10</strain>
    </source>
</reference>
<dbReference type="EMBL" id="KN824837">
    <property type="protein sequence ID" value="KIL00271.1"/>
    <property type="molecule type" value="Genomic_DNA"/>
</dbReference>
<feature type="transmembrane region" description="Helical" evidence="6">
    <location>
        <begin position="316"/>
        <end position="335"/>
    </location>
</feature>
<reference evidence="8 9" key="1">
    <citation type="submission" date="2014-04" db="EMBL/GenBank/DDBJ databases">
        <authorList>
            <consortium name="DOE Joint Genome Institute"/>
            <person name="Kuo A."/>
            <person name="Kohler A."/>
            <person name="Jargeat P."/>
            <person name="Nagy L.G."/>
            <person name="Floudas D."/>
            <person name="Copeland A."/>
            <person name="Barry K.W."/>
            <person name="Cichocki N."/>
            <person name="Veneault-Fourrey C."/>
            <person name="LaButti K."/>
            <person name="Lindquist E.A."/>
            <person name="Lipzen A."/>
            <person name="Lundell T."/>
            <person name="Morin E."/>
            <person name="Murat C."/>
            <person name="Sun H."/>
            <person name="Tunlid A."/>
            <person name="Henrissat B."/>
            <person name="Grigoriev I.V."/>
            <person name="Hibbett D.S."/>
            <person name="Martin F."/>
            <person name="Nordberg H.P."/>
            <person name="Cantor M.N."/>
            <person name="Hua S.X."/>
        </authorList>
    </citation>
    <scope>NUCLEOTIDE SEQUENCE [LARGE SCALE GENOMIC DNA]</scope>
    <source>
        <strain evidence="8 9">Ve08.2h10</strain>
    </source>
</reference>
<evidence type="ECO:0000256" key="1">
    <source>
        <dbReference type="ARBA" id="ARBA00004370"/>
    </source>
</evidence>
<evidence type="ECO:0000256" key="5">
    <source>
        <dbReference type="SAM" id="MobiDB-lite"/>
    </source>
</evidence>
<gene>
    <name evidence="8" type="ORF">PAXRUDRAFT_285274</name>
</gene>
<protein>
    <recommendedName>
        <fullName evidence="7">Ubiquitin-like domain-containing protein</fullName>
    </recommendedName>
</protein>
<keyword evidence="4 6" id="KW-0472">Membrane</keyword>
<dbReference type="Proteomes" id="UP000054538">
    <property type="component" value="Unassembled WGS sequence"/>
</dbReference>
<dbReference type="PANTHER" id="PTHR12943">
    <property type="entry name" value="HOMOCYSTEINE-RESPONSIVE ENDOPLASMIC RETICULUM-RESIDENT UNIQUITIN-LIKE DOMAIN HERPUD PROTEIN FAMILY MEMBER"/>
    <property type="match status" value="1"/>
</dbReference>
<keyword evidence="3 6" id="KW-1133">Transmembrane helix</keyword>
<evidence type="ECO:0000313" key="8">
    <source>
        <dbReference type="EMBL" id="KIL00271.1"/>
    </source>
</evidence>
<dbReference type="InterPro" id="IPR039751">
    <property type="entry name" value="HERPUD1/2"/>
</dbReference>
<dbReference type="AlphaFoldDB" id="A0A0D0ED03"/>
<keyword evidence="9" id="KW-1185">Reference proteome</keyword>
<dbReference type="PANTHER" id="PTHR12943:SF27">
    <property type="entry name" value="HOMOCYSTEINE-INDUCED ENDOPLASMIC RETICULUM PROTEIN, ISOFORM A"/>
    <property type="match status" value="1"/>
</dbReference>
<evidence type="ECO:0000259" key="7">
    <source>
        <dbReference type="PROSITE" id="PS50053"/>
    </source>
</evidence>
<dbReference type="HOGENOM" id="CLU_021702_0_0_1"/>
<dbReference type="InterPro" id="IPR000626">
    <property type="entry name" value="Ubiquitin-like_dom"/>
</dbReference>
<evidence type="ECO:0000256" key="3">
    <source>
        <dbReference type="ARBA" id="ARBA00022989"/>
    </source>
</evidence>
<evidence type="ECO:0000256" key="6">
    <source>
        <dbReference type="SAM" id="Phobius"/>
    </source>
</evidence>
<comment type="subcellular location">
    <subcellularLocation>
        <location evidence="1">Membrane</location>
    </subcellularLocation>
</comment>
<name>A0A0D0ED03_9AGAM</name>
<feature type="domain" description="Ubiquitin-like" evidence="7">
    <location>
        <begin position="6"/>
        <end position="67"/>
    </location>
</feature>
<dbReference type="SUPFAM" id="SSF54236">
    <property type="entry name" value="Ubiquitin-like"/>
    <property type="match status" value="1"/>
</dbReference>
<keyword evidence="2 6" id="KW-0812">Transmembrane</keyword>
<dbReference type="GO" id="GO:0030968">
    <property type="term" value="P:endoplasmic reticulum unfolded protein response"/>
    <property type="evidence" value="ECO:0007669"/>
    <property type="project" value="TreeGrafter"/>
</dbReference>
<evidence type="ECO:0000256" key="2">
    <source>
        <dbReference type="ARBA" id="ARBA00022692"/>
    </source>
</evidence>
<dbReference type="STRING" id="930991.A0A0D0ED03"/>
<dbReference type="InterPro" id="IPR029071">
    <property type="entry name" value="Ubiquitin-like_domsf"/>
</dbReference>
<sequence>MTTPLVVICVELPAYDYSFNIEVPATSTVLDVKQAISTACTGQPRPEGQRIIWRGRCLDDVEKISELWPSSIERRIVHLSVRPSAWTGGPPNVSNRITDSSVVSASLAKEPTSGAPLNQQGSFSDQSLGLVPSDNLAFIRYKHWQALYYLSNSMLVPPNALKDTPSERVQAQLVLERWGYTWPDALDAAFPLVDPTSGSGLDYEVVTIDGKDYLSLLTRGGTPSPTQVHALKVLTCTFSILSLPRPPLPAPTPTISETTSVPPHVNDLLEQLGLPPLRAIPNANIDVTVQPGVAELPAVPERPEANIIREIPIRALLAPLLMVVLRTALLLYFFSPTHKPLIGLCIVAWIMYEIWTHVRIVILQPLERAGRNGAAGANGAQGAVGAVPAAPPVAQANGHAGGLNPAPPTGPTASAGQTRDGQQAQGPPIPNQSNGIIDNISLTNIRSENKLLWPTQQPLRLPEPPSFLHKAISFLSLIVVTLHPEVYNRRSAALRQREGRLRTEMNIMEHEPEAREDGQPLGEAEQGRQEFRQQLRIQHVRRAIWVRQYVDRVKGSDWIEE</sequence>
<accession>A0A0D0ED03</accession>
<dbReference type="PROSITE" id="PS50053">
    <property type="entry name" value="UBIQUITIN_2"/>
    <property type="match status" value="1"/>
</dbReference>
<dbReference type="OrthoDB" id="21589at2759"/>
<dbReference type="InParanoid" id="A0A0D0ED03"/>
<feature type="compositionally biased region" description="Polar residues" evidence="5">
    <location>
        <begin position="417"/>
        <end position="436"/>
    </location>
</feature>
<feature type="transmembrane region" description="Helical" evidence="6">
    <location>
        <begin position="341"/>
        <end position="362"/>
    </location>
</feature>
<organism evidence="8 9">
    <name type="scientific">Paxillus rubicundulus Ve08.2h10</name>
    <dbReference type="NCBI Taxonomy" id="930991"/>
    <lineage>
        <taxon>Eukaryota</taxon>
        <taxon>Fungi</taxon>
        <taxon>Dikarya</taxon>
        <taxon>Basidiomycota</taxon>
        <taxon>Agaricomycotina</taxon>
        <taxon>Agaricomycetes</taxon>
        <taxon>Agaricomycetidae</taxon>
        <taxon>Boletales</taxon>
        <taxon>Paxilineae</taxon>
        <taxon>Paxillaceae</taxon>
        <taxon>Paxillus</taxon>
    </lineage>
</organism>
<dbReference type="GO" id="GO:0016020">
    <property type="term" value="C:membrane"/>
    <property type="evidence" value="ECO:0007669"/>
    <property type="project" value="UniProtKB-SubCell"/>
</dbReference>
<evidence type="ECO:0000313" key="9">
    <source>
        <dbReference type="Proteomes" id="UP000054538"/>
    </source>
</evidence>
<proteinExistence type="predicted"/>
<evidence type="ECO:0000256" key="4">
    <source>
        <dbReference type="ARBA" id="ARBA00023136"/>
    </source>
</evidence>
<feature type="region of interest" description="Disordered" evidence="5">
    <location>
        <begin position="395"/>
        <end position="436"/>
    </location>
</feature>